<evidence type="ECO:0000259" key="18">
    <source>
        <dbReference type="PROSITE" id="PS50222"/>
    </source>
</evidence>
<feature type="compositionally biased region" description="Low complexity" evidence="16">
    <location>
        <begin position="196"/>
        <end position="220"/>
    </location>
</feature>
<evidence type="ECO:0000256" key="15">
    <source>
        <dbReference type="ARBA" id="ARBA00067459"/>
    </source>
</evidence>
<keyword evidence="20" id="KW-1185">Reference proteome</keyword>
<dbReference type="PANTHER" id="PTHR45628">
    <property type="entry name" value="VOLTAGE-DEPENDENT CALCIUM CHANNEL TYPE A SUBUNIT ALPHA-1"/>
    <property type="match status" value="1"/>
</dbReference>
<evidence type="ECO:0000256" key="2">
    <source>
        <dbReference type="ARBA" id="ARBA00022448"/>
    </source>
</evidence>
<accession>A0AAF0IZJ8</accession>
<keyword evidence="6" id="KW-0812">Transmembrane</keyword>
<proteinExistence type="inferred from homology"/>
<reference evidence="19" key="1">
    <citation type="submission" date="2023-03" db="EMBL/GenBank/DDBJ databases">
        <title>Mating type loci evolution in Malassezia.</title>
        <authorList>
            <person name="Coelho M.A."/>
        </authorList>
    </citation>
    <scope>NUCLEOTIDE SEQUENCE</scope>
    <source>
        <strain evidence="19">CBS 10434</strain>
    </source>
</reference>
<feature type="signal peptide" evidence="17">
    <location>
        <begin position="1"/>
        <end position="46"/>
    </location>
</feature>
<keyword evidence="13" id="KW-0407">Ion channel</keyword>
<feature type="chain" id="PRO_5042061408" description="Calcium-channel protein CCH1" evidence="17">
    <location>
        <begin position="47"/>
        <end position="383"/>
    </location>
</feature>
<comment type="subcellular location">
    <subcellularLocation>
        <location evidence="1">Cell membrane</location>
        <topology evidence="1">Multi-pass membrane protein</topology>
    </subcellularLocation>
</comment>
<evidence type="ECO:0000256" key="5">
    <source>
        <dbReference type="ARBA" id="ARBA00022673"/>
    </source>
</evidence>
<evidence type="ECO:0000256" key="16">
    <source>
        <dbReference type="SAM" id="MobiDB-lite"/>
    </source>
</evidence>
<feature type="compositionally biased region" description="Basic residues" evidence="16">
    <location>
        <begin position="186"/>
        <end position="195"/>
    </location>
</feature>
<evidence type="ECO:0000256" key="6">
    <source>
        <dbReference type="ARBA" id="ARBA00022692"/>
    </source>
</evidence>
<evidence type="ECO:0000313" key="20">
    <source>
        <dbReference type="Proteomes" id="UP001220961"/>
    </source>
</evidence>
<keyword evidence="10" id="KW-0406">Ion transport</keyword>
<evidence type="ECO:0000256" key="3">
    <source>
        <dbReference type="ARBA" id="ARBA00022475"/>
    </source>
</evidence>
<name>A0AAF0IZJ8_9BASI</name>
<evidence type="ECO:0000256" key="7">
    <source>
        <dbReference type="ARBA" id="ARBA00022837"/>
    </source>
</evidence>
<evidence type="ECO:0000256" key="11">
    <source>
        <dbReference type="ARBA" id="ARBA00023136"/>
    </source>
</evidence>
<dbReference type="InterPro" id="IPR050599">
    <property type="entry name" value="VDCC_alpha-1_subunit"/>
</dbReference>
<dbReference type="PROSITE" id="PS50222">
    <property type="entry name" value="EF_HAND_2"/>
    <property type="match status" value="1"/>
</dbReference>
<keyword evidence="12" id="KW-0325">Glycoprotein</keyword>
<dbReference type="Gene3D" id="1.10.287.70">
    <property type="match status" value="1"/>
</dbReference>
<evidence type="ECO:0000256" key="8">
    <source>
        <dbReference type="ARBA" id="ARBA00022882"/>
    </source>
</evidence>
<organism evidence="19 20">
    <name type="scientific">Malassezia caprae</name>
    <dbReference type="NCBI Taxonomy" id="1381934"/>
    <lineage>
        <taxon>Eukaryota</taxon>
        <taxon>Fungi</taxon>
        <taxon>Dikarya</taxon>
        <taxon>Basidiomycota</taxon>
        <taxon>Ustilaginomycotina</taxon>
        <taxon>Malasseziomycetes</taxon>
        <taxon>Malasseziales</taxon>
        <taxon>Malasseziaceae</taxon>
        <taxon>Malassezia</taxon>
    </lineage>
</organism>
<dbReference type="EMBL" id="CP119909">
    <property type="protein sequence ID" value="WFD19105.1"/>
    <property type="molecule type" value="Genomic_DNA"/>
</dbReference>
<feature type="region of interest" description="Disordered" evidence="16">
    <location>
        <begin position="174"/>
        <end position="273"/>
    </location>
</feature>
<keyword evidence="4" id="KW-0109">Calcium transport</keyword>
<dbReference type="AlphaFoldDB" id="A0AAF0IZJ8"/>
<evidence type="ECO:0000256" key="14">
    <source>
        <dbReference type="ARBA" id="ARBA00061395"/>
    </source>
</evidence>
<keyword evidence="8" id="KW-0851">Voltage-gated channel</keyword>
<evidence type="ECO:0000256" key="13">
    <source>
        <dbReference type="ARBA" id="ARBA00023303"/>
    </source>
</evidence>
<dbReference type="InterPro" id="IPR011992">
    <property type="entry name" value="EF-hand-dom_pair"/>
</dbReference>
<evidence type="ECO:0000313" key="19">
    <source>
        <dbReference type="EMBL" id="WFD19105.1"/>
    </source>
</evidence>
<protein>
    <recommendedName>
        <fullName evidence="15">Calcium-channel protein CCH1</fullName>
    </recommendedName>
</protein>
<keyword evidence="5" id="KW-0107">Calcium channel</keyword>
<dbReference type="GO" id="GO:0005509">
    <property type="term" value="F:calcium ion binding"/>
    <property type="evidence" value="ECO:0007669"/>
    <property type="project" value="InterPro"/>
</dbReference>
<gene>
    <name evidence="19" type="primary">CCH1</name>
    <name evidence="19" type="ORF">MCAP1_001325</name>
</gene>
<dbReference type="Gene3D" id="1.10.238.10">
    <property type="entry name" value="EF-hand"/>
    <property type="match status" value="1"/>
</dbReference>
<keyword evidence="11" id="KW-0472">Membrane</keyword>
<evidence type="ECO:0000256" key="1">
    <source>
        <dbReference type="ARBA" id="ARBA00004651"/>
    </source>
</evidence>
<dbReference type="InterPro" id="IPR005821">
    <property type="entry name" value="Ion_trans_dom"/>
</dbReference>
<dbReference type="Proteomes" id="UP001220961">
    <property type="component" value="Chromosome 2"/>
</dbReference>
<sequence length="383" mass="43385">MFLVWGIMLVEVFGLTKWGANETHAKNLSTLWGTLVFLSMTSTGEGWNSYMHDYGVQSPRCTPSNNYLSTDCGSVPWAYFLFISWNIISMFIFLNMFTGTVVENFSYVYHLQGSTALSREQMRIYKDVWSLFDPMGKGYISRDQVVPFLARLTGMFEVGLYPQQMRIKALLAQSKADDDESSSPSSRRHLFRFRTPRSPMSRSTPSRSPQSHSLHSSRSPSPNPSSPHSQRTHHSSPMDTGSFLDVGTHSPQSHSVPSFLNADMDQPDENEPRIESGIDMNKLEAALHSVNPGELVMRRQRFNRMYHEALMADKGKGISFLSMLFVLAYHKMCGSPVNLEVSEFIERRALMDKIDAQINLERRLSVDSRATDPDLMPPSNDLS</sequence>
<evidence type="ECO:0000256" key="17">
    <source>
        <dbReference type="SAM" id="SignalP"/>
    </source>
</evidence>
<dbReference type="Pfam" id="PF00520">
    <property type="entry name" value="Ion_trans"/>
    <property type="match status" value="1"/>
</dbReference>
<dbReference type="InterPro" id="IPR002048">
    <property type="entry name" value="EF_hand_dom"/>
</dbReference>
<dbReference type="FunFam" id="1.10.287.70:FF:000093">
    <property type="entry name" value="Calcium channel subunit Cch1"/>
    <property type="match status" value="1"/>
</dbReference>
<feature type="compositionally biased region" description="Polar residues" evidence="16">
    <location>
        <begin position="249"/>
        <end position="258"/>
    </location>
</feature>
<feature type="domain" description="EF-hand" evidence="18">
    <location>
        <begin position="120"/>
        <end position="155"/>
    </location>
</feature>
<keyword evidence="7" id="KW-0106">Calcium</keyword>
<dbReference type="PANTHER" id="PTHR45628:SF7">
    <property type="entry name" value="VOLTAGE-DEPENDENT CALCIUM CHANNEL TYPE A SUBUNIT ALPHA-1"/>
    <property type="match status" value="1"/>
</dbReference>
<keyword evidence="2" id="KW-0813">Transport</keyword>
<dbReference type="SUPFAM" id="SSF47473">
    <property type="entry name" value="EF-hand"/>
    <property type="match status" value="1"/>
</dbReference>
<evidence type="ECO:0000256" key="12">
    <source>
        <dbReference type="ARBA" id="ARBA00023180"/>
    </source>
</evidence>
<dbReference type="GO" id="GO:0008331">
    <property type="term" value="F:high voltage-gated calcium channel activity"/>
    <property type="evidence" value="ECO:0007669"/>
    <property type="project" value="TreeGrafter"/>
</dbReference>
<dbReference type="GO" id="GO:0005891">
    <property type="term" value="C:voltage-gated calcium channel complex"/>
    <property type="evidence" value="ECO:0007669"/>
    <property type="project" value="TreeGrafter"/>
</dbReference>
<keyword evidence="9" id="KW-1133">Transmembrane helix</keyword>
<dbReference type="GO" id="GO:0098703">
    <property type="term" value="P:calcium ion import across plasma membrane"/>
    <property type="evidence" value="ECO:0007669"/>
    <property type="project" value="TreeGrafter"/>
</dbReference>
<evidence type="ECO:0000256" key="9">
    <source>
        <dbReference type="ARBA" id="ARBA00022989"/>
    </source>
</evidence>
<evidence type="ECO:0000256" key="10">
    <source>
        <dbReference type="ARBA" id="ARBA00023065"/>
    </source>
</evidence>
<keyword evidence="17" id="KW-0732">Signal</keyword>
<keyword evidence="3" id="KW-1003">Cell membrane</keyword>
<comment type="similarity">
    <text evidence="14">Belongs to the calcium channel alpha-1 subunit (TC 1.A.1.11) family.</text>
</comment>
<evidence type="ECO:0000256" key="4">
    <source>
        <dbReference type="ARBA" id="ARBA00022568"/>
    </source>
</evidence>